<feature type="compositionally biased region" description="Low complexity" evidence="1">
    <location>
        <begin position="47"/>
        <end position="57"/>
    </location>
</feature>
<evidence type="ECO:0000256" key="1">
    <source>
        <dbReference type="SAM" id="MobiDB-lite"/>
    </source>
</evidence>
<dbReference type="EMBL" id="QZAJ01000645">
    <property type="protein sequence ID" value="THW08062.1"/>
    <property type="molecule type" value="Genomic_DNA"/>
</dbReference>
<name>A0A4S8V9S0_AURPU</name>
<evidence type="ECO:0000313" key="2">
    <source>
        <dbReference type="EMBL" id="THW08062.1"/>
    </source>
</evidence>
<gene>
    <name evidence="2" type="ORF">D6D24_09426</name>
</gene>
<feature type="compositionally biased region" description="Basic and acidic residues" evidence="1">
    <location>
        <begin position="151"/>
        <end position="163"/>
    </location>
</feature>
<sequence length="185" mass="20639">MEEYFMALAERADTEQVSRNTVNIAPKLNNTSAQNMTANAKDHNQVTDDTGSQSSGDSDAEDQKEMVKQQKDSSRTSRWAQDTINNSCLGTDLAFIYNVIDMSKEISAAESLQFRPTPPQNAQIQTFATTNGPKSSQKLEKSQPLPSFKHKQADDRALGVDHRVRQKSVRPTNRNHSAKEQHTTT</sequence>
<protein>
    <submittedName>
        <fullName evidence="2">Uncharacterized protein</fullName>
    </submittedName>
</protein>
<feature type="compositionally biased region" description="Basic and acidic residues" evidence="1">
    <location>
        <begin position="61"/>
        <end position="75"/>
    </location>
</feature>
<evidence type="ECO:0000313" key="3">
    <source>
        <dbReference type="Proteomes" id="UP000308014"/>
    </source>
</evidence>
<accession>A0A4S8V9S0</accession>
<feature type="compositionally biased region" description="Polar residues" evidence="1">
    <location>
        <begin position="17"/>
        <end position="38"/>
    </location>
</feature>
<dbReference type="AlphaFoldDB" id="A0A4S8V9S0"/>
<proteinExistence type="predicted"/>
<feature type="region of interest" description="Disordered" evidence="1">
    <location>
        <begin position="130"/>
        <end position="185"/>
    </location>
</feature>
<organism evidence="2 3">
    <name type="scientific">Aureobasidium pullulans</name>
    <name type="common">Black yeast</name>
    <name type="synonym">Pullularia pullulans</name>
    <dbReference type="NCBI Taxonomy" id="5580"/>
    <lineage>
        <taxon>Eukaryota</taxon>
        <taxon>Fungi</taxon>
        <taxon>Dikarya</taxon>
        <taxon>Ascomycota</taxon>
        <taxon>Pezizomycotina</taxon>
        <taxon>Dothideomycetes</taxon>
        <taxon>Dothideomycetidae</taxon>
        <taxon>Dothideales</taxon>
        <taxon>Saccotheciaceae</taxon>
        <taxon>Aureobasidium</taxon>
    </lineage>
</organism>
<reference evidence="2 3" key="1">
    <citation type="submission" date="2018-10" db="EMBL/GenBank/DDBJ databases">
        <title>Fifty Aureobasidium pullulans genomes reveal a recombining polyextremotolerant generalist.</title>
        <authorList>
            <person name="Gostincar C."/>
            <person name="Turk M."/>
            <person name="Zajc J."/>
            <person name="Gunde-Cimerman N."/>
        </authorList>
    </citation>
    <scope>NUCLEOTIDE SEQUENCE [LARGE SCALE GENOMIC DNA]</scope>
    <source>
        <strain evidence="2 3">EXF-11318</strain>
    </source>
</reference>
<feature type="region of interest" description="Disordered" evidence="1">
    <location>
        <begin position="11"/>
        <end position="79"/>
    </location>
</feature>
<dbReference type="Proteomes" id="UP000308014">
    <property type="component" value="Unassembled WGS sequence"/>
</dbReference>
<comment type="caution">
    <text evidence="2">The sequence shown here is derived from an EMBL/GenBank/DDBJ whole genome shotgun (WGS) entry which is preliminary data.</text>
</comment>